<dbReference type="Pfam" id="PF02135">
    <property type="entry name" value="zf-TAZ"/>
    <property type="match status" value="1"/>
</dbReference>
<dbReference type="Gene3D" id="3.30.60.90">
    <property type="match status" value="1"/>
</dbReference>
<dbReference type="InterPro" id="IPR013178">
    <property type="entry name" value="Histone_AcTrfase_Rtt109/CBP"/>
</dbReference>
<dbReference type="GO" id="GO:0005667">
    <property type="term" value="C:transcription regulator complex"/>
    <property type="evidence" value="ECO:0007669"/>
    <property type="project" value="TreeGrafter"/>
</dbReference>
<evidence type="ECO:0000256" key="10">
    <source>
        <dbReference type="ARBA" id="ARBA00023163"/>
    </source>
</evidence>
<dbReference type="GO" id="GO:0000123">
    <property type="term" value="C:histone acetyltransferase complex"/>
    <property type="evidence" value="ECO:0007669"/>
    <property type="project" value="TreeGrafter"/>
</dbReference>
<dbReference type="Gene3D" id="1.20.1020.10">
    <property type="entry name" value="TAZ domain"/>
    <property type="match status" value="1"/>
</dbReference>
<dbReference type="InterPro" id="IPR013083">
    <property type="entry name" value="Znf_RING/FYVE/PHD"/>
</dbReference>
<protein>
    <recommendedName>
        <fullName evidence="2">histone acetyltransferase</fullName>
        <ecNumber evidence="2">2.3.1.48</ecNumber>
    </recommendedName>
</protein>
<keyword evidence="5 14" id="KW-0863">Zinc-finger</keyword>
<dbReference type="Pfam" id="PF00628">
    <property type="entry name" value="PHD"/>
    <property type="match status" value="1"/>
</dbReference>
<keyword evidence="8" id="KW-0805">Transcription regulation</keyword>
<dbReference type="SUPFAM" id="SSF57903">
    <property type="entry name" value="FYVE/PHD zinc finger"/>
    <property type="match status" value="1"/>
</dbReference>
<evidence type="ECO:0000259" key="19">
    <source>
        <dbReference type="PROSITE" id="PS51727"/>
    </source>
</evidence>
<dbReference type="SUPFAM" id="SSF57933">
    <property type="entry name" value="TAZ domain"/>
    <property type="match status" value="1"/>
</dbReference>
<evidence type="ECO:0000256" key="3">
    <source>
        <dbReference type="ARBA" id="ARBA00022679"/>
    </source>
</evidence>
<dbReference type="OrthoDB" id="899at2759"/>
<evidence type="ECO:0000256" key="2">
    <source>
        <dbReference type="ARBA" id="ARBA00013184"/>
    </source>
</evidence>
<dbReference type="SMART" id="SM00249">
    <property type="entry name" value="PHD"/>
    <property type="match status" value="1"/>
</dbReference>
<feature type="compositionally biased region" description="Basic and acidic residues" evidence="15">
    <location>
        <begin position="457"/>
        <end position="470"/>
    </location>
</feature>
<keyword evidence="11" id="KW-0539">Nucleus</keyword>
<name>A0A8J4RIA0_9ROSI</name>
<dbReference type="GO" id="GO:0045944">
    <property type="term" value="P:positive regulation of transcription by RNA polymerase II"/>
    <property type="evidence" value="ECO:0007669"/>
    <property type="project" value="TreeGrafter"/>
</dbReference>
<dbReference type="InterPro" id="IPR035898">
    <property type="entry name" value="TAZ_dom_sf"/>
</dbReference>
<feature type="compositionally biased region" description="Polar residues" evidence="15">
    <location>
        <begin position="539"/>
        <end position="558"/>
    </location>
</feature>
<dbReference type="PROSITE" id="PS50135">
    <property type="entry name" value="ZF_ZZ_2"/>
    <property type="match status" value="1"/>
</dbReference>
<evidence type="ECO:0000256" key="1">
    <source>
        <dbReference type="ARBA" id="ARBA00004123"/>
    </source>
</evidence>
<dbReference type="EC" id="2.3.1.48" evidence="2"/>
<evidence type="ECO:0000256" key="9">
    <source>
        <dbReference type="ARBA" id="ARBA00023159"/>
    </source>
</evidence>
<feature type="domain" description="TAZ-type" evidence="17">
    <location>
        <begin position="1353"/>
        <end position="1435"/>
    </location>
</feature>
<keyword evidence="21" id="KW-1185">Reference proteome</keyword>
<dbReference type="InterPro" id="IPR031162">
    <property type="entry name" value="CBP_P300_HAT"/>
</dbReference>
<dbReference type="PROSITE" id="PS51727">
    <property type="entry name" value="CBP_P300_HAT"/>
    <property type="match status" value="1"/>
</dbReference>
<evidence type="ECO:0000259" key="16">
    <source>
        <dbReference type="PROSITE" id="PS50016"/>
    </source>
</evidence>
<evidence type="ECO:0000256" key="15">
    <source>
        <dbReference type="SAM" id="MobiDB-lite"/>
    </source>
</evidence>
<dbReference type="InterPro" id="IPR000433">
    <property type="entry name" value="Znf_ZZ"/>
</dbReference>
<dbReference type="InterPro" id="IPR043145">
    <property type="entry name" value="Znf_ZZ_sf"/>
</dbReference>
<feature type="domain" description="CBP/p300-type HAT" evidence="19">
    <location>
        <begin position="831"/>
        <end position="1264"/>
    </location>
</feature>
<dbReference type="InterPro" id="IPR001965">
    <property type="entry name" value="Znf_PHD"/>
</dbReference>
<feature type="region of interest" description="Disordered" evidence="15">
    <location>
        <begin position="454"/>
        <end position="473"/>
    </location>
</feature>
<dbReference type="InterPro" id="IPR000197">
    <property type="entry name" value="Znf_TAZ"/>
</dbReference>
<comment type="subcellular location">
    <subcellularLocation>
        <location evidence="1">Nucleus</location>
    </subcellularLocation>
</comment>
<evidence type="ECO:0000256" key="4">
    <source>
        <dbReference type="ARBA" id="ARBA00022723"/>
    </source>
</evidence>
<keyword evidence="9" id="KW-0010">Activator</keyword>
<organism evidence="20 21">
    <name type="scientific">Castanea mollissima</name>
    <name type="common">Chinese chestnut</name>
    <dbReference type="NCBI Taxonomy" id="60419"/>
    <lineage>
        <taxon>Eukaryota</taxon>
        <taxon>Viridiplantae</taxon>
        <taxon>Streptophyta</taxon>
        <taxon>Embryophyta</taxon>
        <taxon>Tracheophyta</taxon>
        <taxon>Spermatophyta</taxon>
        <taxon>Magnoliopsida</taxon>
        <taxon>eudicotyledons</taxon>
        <taxon>Gunneridae</taxon>
        <taxon>Pentapetalae</taxon>
        <taxon>rosids</taxon>
        <taxon>fabids</taxon>
        <taxon>Fagales</taxon>
        <taxon>Fagaceae</taxon>
        <taxon>Castanea</taxon>
    </lineage>
</organism>
<evidence type="ECO:0000256" key="13">
    <source>
        <dbReference type="ARBA" id="ARBA00048017"/>
    </source>
</evidence>
<feature type="domain" description="PHD-type" evidence="16">
    <location>
        <begin position="732"/>
        <end position="809"/>
    </location>
</feature>
<comment type="caution">
    <text evidence="20">The sequence shown here is derived from an EMBL/GenBank/DDBJ whole genome shotgun (WGS) entry which is preliminary data.</text>
</comment>
<keyword evidence="6" id="KW-0862">Zinc</keyword>
<dbReference type="PROSITE" id="PS50134">
    <property type="entry name" value="ZF_TAZ"/>
    <property type="match status" value="1"/>
</dbReference>
<dbReference type="PROSITE" id="PS01357">
    <property type="entry name" value="ZF_ZZ_1"/>
    <property type="match status" value="1"/>
</dbReference>
<evidence type="ECO:0000256" key="11">
    <source>
        <dbReference type="ARBA" id="ARBA00023242"/>
    </source>
</evidence>
<evidence type="ECO:0000256" key="7">
    <source>
        <dbReference type="ARBA" id="ARBA00022853"/>
    </source>
</evidence>
<proteinExistence type="predicted"/>
<keyword evidence="7" id="KW-0156">Chromatin regulator</keyword>
<dbReference type="Pfam" id="PF00569">
    <property type="entry name" value="ZZ"/>
    <property type="match status" value="1"/>
</dbReference>
<evidence type="ECO:0000256" key="5">
    <source>
        <dbReference type="ARBA" id="ARBA00022771"/>
    </source>
</evidence>
<evidence type="ECO:0000313" key="21">
    <source>
        <dbReference type="Proteomes" id="UP000737018"/>
    </source>
</evidence>
<keyword evidence="4" id="KW-0479">Metal-binding</keyword>
<keyword evidence="12" id="KW-0012">Acyltransferase</keyword>
<evidence type="ECO:0000256" key="14">
    <source>
        <dbReference type="PROSITE-ProRule" id="PRU00228"/>
    </source>
</evidence>
<dbReference type="CDD" id="cd15614">
    <property type="entry name" value="PHD_HAC_like"/>
    <property type="match status" value="1"/>
</dbReference>
<dbReference type="GO" id="GO:0004402">
    <property type="term" value="F:histone acetyltransferase activity"/>
    <property type="evidence" value="ECO:0007669"/>
    <property type="project" value="InterPro"/>
</dbReference>
<dbReference type="InterPro" id="IPR019787">
    <property type="entry name" value="Znf_PHD-finger"/>
</dbReference>
<dbReference type="GO" id="GO:0005634">
    <property type="term" value="C:nucleus"/>
    <property type="evidence" value="ECO:0007669"/>
    <property type="project" value="UniProtKB-SubCell"/>
</dbReference>
<keyword evidence="3" id="KW-0808">Transferase</keyword>
<dbReference type="PANTHER" id="PTHR13808">
    <property type="entry name" value="CBP/P300-RELATED"/>
    <property type="match status" value="1"/>
</dbReference>
<dbReference type="GO" id="GO:0008270">
    <property type="term" value="F:zinc ion binding"/>
    <property type="evidence" value="ECO:0007669"/>
    <property type="project" value="UniProtKB-KW"/>
</dbReference>
<comment type="catalytic activity">
    <reaction evidence="13">
        <text>L-lysyl-[protein] + acetyl-CoA = N(6)-acetyl-L-lysyl-[protein] + CoA + H(+)</text>
        <dbReference type="Rhea" id="RHEA:45948"/>
        <dbReference type="Rhea" id="RHEA-COMP:9752"/>
        <dbReference type="Rhea" id="RHEA-COMP:10731"/>
        <dbReference type="ChEBI" id="CHEBI:15378"/>
        <dbReference type="ChEBI" id="CHEBI:29969"/>
        <dbReference type="ChEBI" id="CHEBI:57287"/>
        <dbReference type="ChEBI" id="CHEBI:57288"/>
        <dbReference type="ChEBI" id="CHEBI:61930"/>
        <dbReference type="EC" id="2.3.1.48"/>
    </reaction>
</comment>
<dbReference type="SMART" id="SM01250">
    <property type="entry name" value="KAT11"/>
    <property type="match status" value="1"/>
</dbReference>
<evidence type="ECO:0000313" key="20">
    <source>
        <dbReference type="EMBL" id="KAF3965314.1"/>
    </source>
</evidence>
<sequence>MMNSKQYMFGQTLGQIPNLSIPNFQSLSQLGENGLGCKQESSSSWWRDPLPQHNIYDANSYQQGAKDLTSPPIPLSEITPALSLQHGYCNSDAPKPPYDSFDVASTDFTEHNMVITKDTDQLHFMKGNEWEYANMLMSCDMEELLPPMILSPKETSNITMFSNEDELSDAGFFNGGPGSLQGSQKYDSEASVKCHFQQQLLDHGIFSMLSQLDPINFRGWVGNNLLTQSMVLPSAFREHPSDFLIPQQGTYQVPVPALPSMISSGQISTLEDIVQSYSLKSENSQHQSHQACVQFDKSSTAWSERYLVDQYELCHQNECEEPQFRSEKLDGVQNLASGISTRTGLQSKRTANSLLMDFFLRGPDGPNSGNYFDVLPPLKRQKMENTLCTSPNEYETSHQLAPSLVQPCTPEGLLNLTQKFDSSPSINSEVPMVDMVKANPSKLGSSTVPVLPIHSQKKSEKSQHQSHQNECEQPQFLSEKLDGVQYLASGMSTRIGFLSKRTANSLLTDFYRRGPDGPNSGIYFDVLPPLKRQKMENPLCTSPNENETSHQSASSLVQPCTPEGLVNFDSSPSINSEVPMVDMEDDVNVNSSKLGSRSVPVLPKELSFDNIEKEVKVRSAMYHTDPEIENKSTAPETNFAEEVQSGNTKKRGVSLTDFFTAEQLKEHILSFRKRVGKTIPKEERGNSENVCQLCASGNHFFAPVPIYCSRCGARIKRGVIYYSTTDENGTRNCFCNSCCKHSRGGNIIFQGISISKAALVKKKNDEEAEEPWVQCDKCDRWQHQICALYNEKRDLEKKAEYICPKCFIKEIETGKCVPLPKSGVLGPKSGVLGAKDLPSTMLSDHIEQRLFRSMTREKEERAKFEGKNLDEVPGAENLVVRVVSSVDKHLKVKKQFLDIFDDEEYSAEFLYKSKVILLFQKIEGVDVCLFGMYVQEFGSECSPPNQRCVYLAYLDSVKHFRPEIKTITGECLRTFVYHEIMLGYLDFCKNRGFASCYIWACPPSEGEDYILYCHPEIQKTPKSDKLRHWYQLMLRKAAKENIVINSTNLYDNFFVPNGECKYKVTAARLPYFDGDYWSGAVEDVIRRLEEDNPGESQRKLKKVMTNRALKAMGLANPSGTTTKDILIMQEVGKTILPNKENFIIIHFQFICTHCCEVILSGHRWVCKQCKNFQLCERCHDEKKNLYGMDTHTSMSKDKHLLSQVMVDDVPSVTKDEDLTLDTGLFENRHTFLSFCQGNHYQFDTLRRAKHSSMMILHHLHNPTLETTETNCSNCLKDSAVDKNRGCWICPELVISAASDQEKGRSCHNHELIQKLPTTCHGVETKEAKQKTSVHSSTRKAIKEASQKASHVHSSTKKEICKRKLLAVLAHAFQCKVCPCSDQNCLKIRRLFQHAKKCTSWVRGDCQQCMKGRALLILHSRNCTESDCRIPHCMDLKKHAEARALQTDTWCRDAT</sequence>
<accession>A0A8J4RIA0</accession>
<keyword evidence="10" id="KW-0804">Transcription</keyword>
<evidence type="ECO:0000256" key="12">
    <source>
        <dbReference type="ARBA" id="ARBA00023315"/>
    </source>
</evidence>
<evidence type="ECO:0000256" key="6">
    <source>
        <dbReference type="ARBA" id="ARBA00022833"/>
    </source>
</evidence>
<dbReference type="SUPFAM" id="SSF57850">
    <property type="entry name" value="RING/U-box"/>
    <property type="match status" value="1"/>
</dbReference>
<dbReference type="SMART" id="SM00551">
    <property type="entry name" value="ZnF_TAZ"/>
    <property type="match status" value="1"/>
</dbReference>
<evidence type="ECO:0000256" key="8">
    <source>
        <dbReference type="ARBA" id="ARBA00023015"/>
    </source>
</evidence>
<dbReference type="EMBL" id="JRKL02001215">
    <property type="protein sequence ID" value="KAF3965314.1"/>
    <property type="molecule type" value="Genomic_DNA"/>
</dbReference>
<evidence type="ECO:0000259" key="18">
    <source>
        <dbReference type="PROSITE" id="PS50135"/>
    </source>
</evidence>
<dbReference type="PANTHER" id="PTHR13808:SF53">
    <property type="entry name" value="HISTONE ACETYLTRANSFERASE HAC2"/>
    <property type="match status" value="1"/>
</dbReference>
<dbReference type="PROSITE" id="PS50016">
    <property type="entry name" value="ZF_PHD_2"/>
    <property type="match status" value="1"/>
</dbReference>
<dbReference type="Pfam" id="PF08214">
    <property type="entry name" value="HAT_KAT11"/>
    <property type="match status" value="1"/>
</dbReference>
<dbReference type="Gene3D" id="3.30.40.10">
    <property type="entry name" value="Zinc/RING finger domain, C3HC4 (zinc finger)"/>
    <property type="match status" value="1"/>
</dbReference>
<feature type="region of interest" description="Disordered" evidence="15">
    <location>
        <begin position="537"/>
        <end position="569"/>
    </location>
</feature>
<reference evidence="20" key="1">
    <citation type="submission" date="2020-03" db="EMBL/GenBank/DDBJ databases">
        <title>Castanea mollissima Vanexum genome sequencing.</title>
        <authorList>
            <person name="Staton M."/>
        </authorList>
    </citation>
    <scope>NUCLEOTIDE SEQUENCE</scope>
    <source>
        <tissue evidence="20">Leaf</tissue>
    </source>
</reference>
<feature type="domain" description="ZZ-type" evidence="18">
    <location>
        <begin position="1146"/>
        <end position="1202"/>
    </location>
</feature>
<dbReference type="Proteomes" id="UP000737018">
    <property type="component" value="Unassembled WGS sequence"/>
</dbReference>
<dbReference type="InterPro" id="IPR011011">
    <property type="entry name" value="Znf_FYVE_PHD"/>
</dbReference>
<dbReference type="GO" id="GO:0031490">
    <property type="term" value="F:chromatin DNA binding"/>
    <property type="evidence" value="ECO:0007669"/>
    <property type="project" value="TreeGrafter"/>
</dbReference>
<gene>
    <name evidence="20" type="ORF">CMV_010492</name>
</gene>
<dbReference type="GO" id="GO:0003713">
    <property type="term" value="F:transcription coactivator activity"/>
    <property type="evidence" value="ECO:0007669"/>
    <property type="project" value="TreeGrafter"/>
</dbReference>
<evidence type="ECO:0000259" key="17">
    <source>
        <dbReference type="PROSITE" id="PS50134"/>
    </source>
</evidence>